<evidence type="ECO:0000313" key="2">
    <source>
        <dbReference type="Proteomes" id="UP001497382"/>
    </source>
</evidence>
<reference evidence="1 2" key="1">
    <citation type="submission" date="2024-04" db="EMBL/GenBank/DDBJ databases">
        <authorList>
            <person name="Rising A."/>
            <person name="Reimegard J."/>
            <person name="Sonavane S."/>
            <person name="Akerstrom W."/>
            <person name="Nylinder S."/>
            <person name="Hedman E."/>
            <person name="Kallberg Y."/>
        </authorList>
    </citation>
    <scope>NUCLEOTIDE SEQUENCE [LARGE SCALE GENOMIC DNA]</scope>
</reference>
<organism evidence="1 2">
    <name type="scientific">Larinioides sclopetarius</name>
    <dbReference type="NCBI Taxonomy" id="280406"/>
    <lineage>
        <taxon>Eukaryota</taxon>
        <taxon>Metazoa</taxon>
        <taxon>Ecdysozoa</taxon>
        <taxon>Arthropoda</taxon>
        <taxon>Chelicerata</taxon>
        <taxon>Arachnida</taxon>
        <taxon>Araneae</taxon>
        <taxon>Araneomorphae</taxon>
        <taxon>Entelegynae</taxon>
        <taxon>Araneoidea</taxon>
        <taxon>Araneidae</taxon>
        <taxon>Larinioides</taxon>
    </lineage>
</organism>
<accession>A0AAV2A606</accession>
<dbReference type="Proteomes" id="UP001497382">
    <property type="component" value="Unassembled WGS sequence"/>
</dbReference>
<evidence type="ECO:0000313" key="1">
    <source>
        <dbReference type="EMBL" id="CAL1279122.1"/>
    </source>
</evidence>
<protein>
    <submittedName>
        <fullName evidence="1">Uncharacterized protein</fullName>
    </submittedName>
</protein>
<comment type="caution">
    <text evidence="1">The sequence shown here is derived from an EMBL/GenBank/DDBJ whole genome shotgun (WGS) entry which is preliminary data.</text>
</comment>
<dbReference type="AlphaFoldDB" id="A0AAV2A606"/>
<gene>
    <name evidence="1" type="ORF">LARSCL_LOCUS10162</name>
</gene>
<name>A0AAV2A606_9ARAC</name>
<dbReference type="EMBL" id="CAXIEN010000118">
    <property type="protein sequence ID" value="CAL1279122.1"/>
    <property type="molecule type" value="Genomic_DNA"/>
</dbReference>
<sequence length="51" mass="5781">MTGNRSEGLHTWSSARSHFISCLRTPIFFQVRNSGCLEKAESYYRVIAGSQ</sequence>
<keyword evidence="2" id="KW-1185">Reference proteome</keyword>
<proteinExistence type="predicted"/>